<evidence type="ECO:0000256" key="5">
    <source>
        <dbReference type="ARBA" id="ARBA00022741"/>
    </source>
</evidence>
<proteinExistence type="inferred from homology"/>
<comment type="similarity">
    <text evidence="9">Belongs to the GLYK kinase family.</text>
</comment>
<evidence type="ECO:0000256" key="6">
    <source>
        <dbReference type="ARBA" id="ARBA00022777"/>
    </source>
</evidence>
<reference evidence="10" key="1">
    <citation type="submission" date="2014-03" db="EMBL/GenBank/DDBJ databases">
        <authorList>
            <person name="Casaregola S."/>
        </authorList>
    </citation>
    <scope>NUCLEOTIDE SEQUENCE [LARGE SCALE GENOMIC DNA]</scope>
    <source>
        <strain evidence="10">CLIB 918</strain>
    </source>
</reference>
<dbReference type="GO" id="GO:0005524">
    <property type="term" value="F:ATP binding"/>
    <property type="evidence" value="ECO:0007669"/>
    <property type="project" value="UniProtKB-KW"/>
</dbReference>
<sequence length="279" mass="31260">MLNLNLDKANLCASFIINQLKLHKPSGRPLFVGFNGVQGVGKTTLVSQLLEILTNVHHLKVVVLSIDDLYLTHADQVSLASRFKENPLLQHRGVPGTHDLELAKTVVLESLLHGKATKIPIYDKALFNGQGDRLPESQWQTSEPNPDVILLEGWCVGFQAISDSDVVSLSSQTKYDAQVLLQMNEFLKDYKELFGKFDAMVHISALDPKNVYRWRQQQELELHRVKGKGMTPEQVNKFVDGYWPAYVLYTDGVGQGLKEGALLKITVGDQREILKSTII</sequence>
<dbReference type="InterPro" id="IPR027417">
    <property type="entry name" value="P-loop_NTPase"/>
</dbReference>
<organism evidence="10 11">
    <name type="scientific">Geotrichum candidum</name>
    <name type="common">Oospora lactis</name>
    <name type="synonym">Dipodascus geotrichum</name>
    <dbReference type="NCBI Taxonomy" id="1173061"/>
    <lineage>
        <taxon>Eukaryota</taxon>
        <taxon>Fungi</taxon>
        <taxon>Dikarya</taxon>
        <taxon>Ascomycota</taxon>
        <taxon>Saccharomycotina</taxon>
        <taxon>Dipodascomycetes</taxon>
        <taxon>Dipodascales</taxon>
        <taxon>Dipodascaceae</taxon>
        <taxon>Geotrichum</taxon>
    </lineage>
</organism>
<dbReference type="Gene3D" id="3.40.50.300">
    <property type="entry name" value="P-loop containing nucleotide triphosphate hydrolases"/>
    <property type="match status" value="1"/>
</dbReference>
<dbReference type="GO" id="GO:0005737">
    <property type="term" value="C:cytoplasm"/>
    <property type="evidence" value="ECO:0007669"/>
    <property type="project" value="UniProtKB-SubCell"/>
</dbReference>
<keyword evidence="7" id="KW-0067">ATP-binding</keyword>
<accession>A0A0J9XJD7</accession>
<evidence type="ECO:0000256" key="1">
    <source>
        <dbReference type="ARBA" id="ARBA00004123"/>
    </source>
</evidence>
<comment type="caution">
    <text evidence="10">The sequence shown here is derived from an EMBL/GenBank/DDBJ whole genome shotgun (WGS) entry which is preliminary data.</text>
</comment>
<dbReference type="GO" id="GO:0005634">
    <property type="term" value="C:nucleus"/>
    <property type="evidence" value="ECO:0007669"/>
    <property type="project" value="UniProtKB-SubCell"/>
</dbReference>
<dbReference type="GO" id="GO:0016301">
    <property type="term" value="F:kinase activity"/>
    <property type="evidence" value="ECO:0007669"/>
    <property type="project" value="UniProtKB-KW"/>
</dbReference>
<keyword evidence="5" id="KW-0547">Nucleotide-binding</keyword>
<evidence type="ECO:0000256" key="8">
    <source>
        <dbReference type="ARBA" id="ARBA00023242"/>
    </source>
</evidence>
<evidence type="ECO:0000313" key="11">
    <source>
        <dbReference type="Proteomes" id="UP000242525"/>
    </source>
</evidence>
<evidence type="ECO:0000313" key="10">
    <source>
        <dbReference type="EMBL" id="CDO57741.1"/>
    </source>
</evidence>
<keyword evidence="11" id="KW-1185">Reference proteome</keyword>
<dbReference type="PANTHER" id="PTHR10285">
    <property type="entry name" value="URIDINE KINASE"/>
    <property type="match status" value="1"/>
</dbReference>
<keyword evidence="4" id="KW-0808">Transferase</keyword>
<dbReference type="STRING" id="1173061.A0A0J9XJD7"/>
<keyword evidence="8" id="KW-0539">Nucleus</keyword>
<comment type="subcellular location">
    <subcellularLocation>
        <location evidence="2">Cytoplasm</location>
    </subcellularLocation>
    <subcellularLocation>
        <location evidence="1">Nucleus</location>
    </subcellularLocation>
</comment>
<dbReference type="AlphaFoldDB" id="A0A0J9XJD7"/>
<dbReference type="Proteomes" id="UP000242525">
    <property type="component" value="Unassembled WGS sequence"/>
</dbReference>
<protein>
    <recommendedName>
        <fullName evidence="12">SRP54-type proteins GTP-binding domain-containing protein</fullName>
    </recommendedName>
</protein>
<evidence type="ECO:0008006" key="12">
    <source>
        <dbReference type="Google" id="ProtNLM"/>
    </source>
</evidence>
<evidence type="ECO:0000256" key="3">
    <source>
        <dbReference type="ARBA" id="ARBA00022490"/>
    </source>
</evidence>
<dbReference type="FunFam" id="3.40.50.300:FF:001691">
    <property type="entry name" value="Probable ATP-dependent kinase TDA10"/>
    <property type="match status" value="1"/>
</dbReference>
<evidence type="ECO:0000256" key="4">
    <source>
        <dbReference type="ARBA" id="ARBA00022679"/>
    </source>
</evidence>
<evidence type="ECO:0000256" key="7">
    <source>
        <dbReference type="ARBA" id="ARBA00022840"/>
    </source>
</evidence>
<keyword evidence="3" id="KW-0963">Cytoplasm</keyword>
<dbReference type="SUPFAM" id="SSF52540">
    <property type="entry name" value="P-loop containing nucleoside triphosphate hydrolases"/>
    <property type="match status" value="1"/>
</dbReference>
<dbReference type="OrthoDB" id="347435at2759"/>
<dbReference type="EMBL" id="CCBN010000024">
    <property type="protein sequence ID" value="CDO57741.1"/>
    <property type="molecule type" value="Genomic_DNA"/>
</dbReference>
<evidence type="ECO:0000256" key="2">
    <source>
        <dbReference type="ARBA" id="ARBA00004496"/>
    </source>
</evidence>
<keyword evidence="6" id="KW-0418">Kinase</keyword>
<name>A0A0J9XJD7_GEOCN</name>
<gene>
    <name evidence="10" type="ORF">BN980_GECA24s01319g</name>
</gene>
<evidence type="ECO:0000256" key="9">
    <source>
        <dbReference type="ARBA" id="ARBA00061312"/>
    </source>
</evidence>